<reference evidence="2" key="1">
    <citation type="submission" date="2015-01" db="EMBL/GenBank/DDBJ databases">
        <title>Flavisolibacter sp./LCS9/ whole genome sequencing.</title>
        <authorList>
            <person name="Kim M.K."/>
            <person name="Srinivasan S."/>
            <person name="Lee J.-J."/>
        </authorList>
    </citation>
    <scope>NUCLEOTIDE SEQUENCE [LARGE SCALE GENOMIC DNA]</scope>
    <source>
        <strain evidence="2">LCS9</strain>
    </source>
</reference>
<dbReference type="STRING" id="1492898.SY85_12215"/>
<evidence type="ECO:0008006" key="3">
    <source>
        <dbReference type="Google" id="ProtNLM"/>
    </source>
</evidence>
<protein>
    <recommendedName>
        <fullName evidence="3">Lipocalin-like domain-containing protein</fullName>
    </recommendedName>
</protein>
<dbReference type="KEGG" id="fla:SY85_12215"/>
<dbReference type="RefSeq" id="WP_066404852.1">
    <property type="nucleotide sequence ID" value="NZ_CP011390.1"/>
</dbReference>
<dbReference type="EMBL" id="CP011390">
    <property type="protein sequence ID" value="ANE51151.1"/>
    <property type="molecule type" value="Genomic_DNA"/>
</dbReference>
<keyword evidence="2" id="KW-1185">Reference proteome</keyword>
<evidence type="ECO:0000313" key="2">
    <source>
        <dbReference type="Proteomes" id="UP000077177"/>
    </source>
</evidence>
<dbReference type="PATRIC" id="fig|1492898.3.peg.2633"/>
<dbReference type="AlphaFoldDB" id="A0A172TVK9"/>
<name>A0A172TVK9_9BACT</name>
<gene>
    <name evidence="1" type="ORF">SY85_12215</name>
</gene>
<reference evidence="1 2" key="2">
    <citation type="journal article" date="2016" name="Int. J. Syst. Evol. Microbiol.">
        <title>Flavisolibacter tropicus sp. nov., isolated from tropical soil.</title>
        <authorList>
            <person name="Lee J.J."/>
            <person name="Kang M.S."/>
            <person name="Kim G.S."/>
            <person name="Lee C.S."/>
            <person name="Lim S."/>
            <person name="Lee J."/>
            <person name="Roh S.H."/>
            <person name="Kang H."/>
            <person name="Ha J.M."/>
            <person name="Bae S."/>
            <person name="Jung H.Y."/>
            <person name="Kim M.K."/>
        </authorList>
    </citation>
    <scope>NUCLEOTIDE SEQUENCE [LARGE SCALE GENOMIC DNA]</scope>
    <source>
        <strain evidence="1 2">LCS9</strain>
    </source>
</reference>
<organism evidence="1 2">
    <name type="scientific">Flavisolibacter tropicus</name>
    <dbReference type="NCBI Taxonomy" id="1492898"/>
    <lineage>
        <taxon>Bacteria</taxon>
        <taxon>Pseudomonadati</taxon>
        <taxon>Bacteroidota</taxon>
        <taxon>Chitinophagia</taxon>
        <taxon>Chitinophagales</taxon>
        <taxon>Chitinophagaceae</taxon>
        <taxon>Flavisolibacter</taxon>
    </lineage>
</organism>
<proteinExistence type="predicted"/>
<dbReference type="Proteomes" id="UP000077177">
    <property type="component" value="Chromosome"/>
</dbReference>
<dbReference type="OrthoDB" id="794403at2"/>
<accession>A0A172TVK9</accession>
<sequence>MKWWICNALLFVACNNESSNQANSHNNDSTTSIHAGAIDTVAHSSIALREGCYKMVLKRDTATLSLHLQDTAVMGNLNYRWAEKDNNTGTIKGYVQDSLLIADYTFESEGLTSVREVVFKLKGDTLIQGFGELGEQNGKMILTQKNKLQFDTGQPFIKVACTQLSQ</sequence>
<evidence type="ECO:0000313" key="1">
    <source>
        <dbReference type="EMBL" id="ANE51151.1"/>
    </source>
</evidence>